<evidence type="ECO:0000313" key="2">
    <source>
        <dbReference type="EMBL" id="GAG53551.1"/>
    </source>
</evidence>
<proteinExistence type="predicted"/>
<feature type="non-terminal residue" evidence="2">
    <location>
        <position position="1"/>
    </location>
</feature>
<keyword evidence="1" id="KW-0472">Membrane</keyword>
<feature type="transmembrane region" description="Helical" evidence="1">
    <location>
        <begin position="28"/>
        <end position="50"/>
    </location>
</feature>
<dbReference type="AlphaFoldDB" id="X0ZZV9"/>
<accession>X0ZZV9</accession>
<name>X0ZZV9_9ZZZZ</name>
<keyword evidence="1" id="KW-0812">Transmembrane</keyword>
<keyword evidence="1" id="KW-1133">Transmembrane helix</keyword>
<evidence type="ECO:0000256" key="1">
    <source>
        <dbReference type="SAM" id="Phobius"/>
    </source>
</evidence>
<organism evidence="2">
    <name type="scientific">marine sediment metagenome</name>
    <dbReference type="NCBI Taxonomy" id="412755"/>
    <lineage>
        <taxon>unclassified sequences</taxon>
        <taxon>metagenomes</taxon>
        <taxon>ecological metagenomes</taxon>
    </lineage>
</organism>
<reference evidence="2" key="1">
    <citation type="journal article" date="2014" name="Front. Microbiol.">
        <title>High frequency of phylogenetically diverse reductive dehalogenase-homologous genes in deep subseafloor sedimentary metagenomes.</title>
        <authorList>
            <person name="Kawai M."/>
            <person name="Futagami T."/>
            <person name="Toyoda A."/>
            <person name="Takaki Y."/>
            <person name="Nishi S."/>
            <person name="Hori S."/>
            <person name="Arai W."/>
            <person name="Tsubouchi T."/>
            <person name="Morono Y."/>
            <person name="Uchiyama I."/>
            <person name="Ito T."/>
            <person name="Fujiyama A."/>
            <person name="Inagaki F."/>
            <person name="Takami H."/>
        </authorList>
    </citation>
    <scope>NUCLEOTIDE SEQUENCE</scope>
    <source>
        <strain evidence="2">Expedition CK06-06</strain>
    </source>
</reference>
<dbReference type="EMBL" id="BARS01051246">
    <property type="protein sequence ID" value="GAG53551.1"/>
    <property type="molecule type" value="Genomic_DNA"/>
</dbReference>
<gene>
    <name evidence="2" type="ORF">S01H1_76369</name>
</gene>
<protein>
    <recommendedName>
        <fullName evidence="3">Major facilitator superfamily (MFS) profile domain-containing protein</fullName>
    </recommendedName>
</protein>
<sequence length="56" mass="6068">WIFGTIGGLCMVMGIITAAEVVPLLGSAFTWTFWFVLAAILLLACIAFAVGRSRYE</sequence>
<comment type="caution">
    <text evidence="2">The sequence shown here is derived from an EMBL/GenBank/DDBJ whole genome shotgun (WGS) entry which is preliminary data.</text>
</comment>
<evidence type="ECO:0008006" key="3">
    <source>
        <dbReference type="Google" id="ProtNLM"/>
    </source>
</evidence>